<feature type="non-terminal residue" evidence="2">
    <location>
        <position position="241"/>
    </location>
</feature>
<sequence>TPIIQWLLDQEGAFDHFSQSMLLRVPALREAPLTAALQDLLDHHHALRLRLNADDSLEIAPAGSVSAAGCLRRVALHGLDKEARAQELQRETSAAQSRLAPGAGQMLQGVWFDDDGESRLLLVIHHLVVDGVSWRILVPDLQAAYNARERGEASALEPVPTSFREWALALPAAAAQRRAEIPFWQSMSAGVDPLLTPRPLDPSRDTVATRRELSLRLETDVTRILLTRAPERIHGRINDVL</sequence>
<name>A0ABV4P842_9GAMM</name>
<dbReference type="EMBL" id="JBGMEK010000266">
    <property type="protein sequence ID" value="MFA0814114.1"/>
    <property type="molecule type" value="Genomic_DNA"/>
</dbReference>
<dbReference type="PANTHER" id="PTHR45398">
    <property type="match status" value="1"/>
</dbReference>
<dbReference type="Gene3D" id="3.30.559.10">
    <property type="entry name" value="Chloramphenicol acetyltransferase-like domain"/>
    <property type="match status" value="1"/>
</dbReference>
<dbReference type="Pfam" id="PF00668">
    <property type="entry name" value="Condensation"/>
    <property type="match status" value="1"/>
</dbReference>
<dbReference type="Proteomes" id="UP001569428">
    <property type="component" value="Unassembled WGS sequence"/>
</dbReference>
<accession>A0ABV4P842</accession>
<protein>
    <submittedName>
        <fullName evidence="2">Condensation domain-containing protein</fullName>
    </submittedName>
</protein>
<feature type="domain" description="Condensation" evidence="1">
    <location>
        <begin position="17"/>
        <end position="223"/>
    </location>
</feature>
<reference evidence="2 3" key="1">
    <citation type="submission" date="2024-08" db="EMBL/GenBank/DDBJ databases">
        <authorList>
            <person name="Ishaq N."/>
        </authorList>
    </citation>
    <scope>NUCLEOTIDE SEQUENCE [LARGE SCALE GENOMIC DNA]</scope>
    <source>
        <strain evidence="2 3">DSM 18651</strain>
    </source>
</reference>
<keyword evidence="3" id="KW-1185">Reference proteome</keyword>
<dbReference type="RefSeq" id="WP_371841957.1">
    <property type="nucleotide sequence ID" value="NZ_JBGMEK010000266.1"/>
</dbReference>
<comment type="caution">
    <text evidence="2">The sequence shown here is derived from an EMBL/GenBank/DDBJ whole genome shotgun (WGS) entry which is preliminary data.</text>
</comment>
<dbReference type="Gene3D" id="3.30.559.30">
    <property type="entry name" value="Nonribosomal peptide synthetase, condensation domain"/>
    <property type="match status" value="1"/>
</dbReference>
<dbReference type="PANTHER" id="PTHR45398:SF1">
    <property type="entry name" value="ENZYME, PUTATIVE (JCVI)-RELATED"/>
    <property type="match status" value="1"/>
</dbReference>
<dbReference type="InterPro" id="IPR023213">
    <property type="entry name" value="CAT-like_dom_sf"/>
</dbReference>
<organism evidence="2 3">
    <name type="scientific">Microbulbifer epialgicus</name>
    <dbReference type="NCBI Taxonomy" id="393907"/>
    <lineage>
        <taxon>Bacteria</taxon>
        <taxon>Pseudomonadati</taxon>
        <taxon>Pseudomonadota</taxon>
        <taxon>Gammaproteobacteria</taxon>
        <taxon>Cellvibrionales</taxon>
        <taxon>Microbulbiferaceae</taxon>
        <taxon>Microbulbifer</taxon>
    </lineage>
</organism>
<evidence type="ECO:0000313" key="2">
    <source>
        <dbReference type="EMBL" id="MFA0814114.1"/>
    </source>
</evidence>
<feature type="non-terminal residue" evidence="2">
    <location>
        <position position="1"/>
    </location>
</feature>
<evidence type="ECO:0000259" key="1">
    <source>
        <dbReference type="Pfam" id="PF00668"/>
    </source>
</evidence>
<proteinExistence type="predicted"/>
<dbReference type="InterPro" id="IPR001242">
    <property type="entry name" value="Condensation_dom"/>
</dbReference>
<gene>
    <name evidence="2" type="ORF">ACCI49_24925</name>
</gene>
<dbReference type="SUPFAM" id="SSF52777">
    <property type="entry name" value="CoA-dependent acyltransferases"/>
    <property type="match status" value="1"/>
</dbReference>
<evidence type="ECO:0000313" key="3">
    <source>
        <dbReference type="Proteomes" id="UP001569428"/>
    </source>
</evidence>